<dbReference type="PANTHER" id="PTHR17384">
    <property type="entry name" value="P-SELECTIN GLYCOPROTEIN LIGAND-1"/>
    <property type="match status" value="1"/>
</dbReference>
<name>A0A8D3DJ05_SCOMX</name>
<keyword evidence="2" id="KW-0472">Membrane</keyword>
<evidence type="ECO:0000256" key="2">
    <source>
        <dbReference type="SAM" id="Phobius"/>
    </source>
</evidence>
<dbReference type="InterPro" id="IPR026195">
    <property type="entry name" value="PSGL-1"/>
</dbReference>
<protein>
    <recommendedName>
        <fullName evidence="5">P-selectin glycoprotein ligand 1</fullName>
    </recommendedName>
</protein>
<reference evidence="3" key="1">
    <citation type="submission" date="2023-05" db="EMBL/GenBank/DDBJ databases">
        <title>High-quality long-read genome of Scophthalmus maximus.</title>
        <authorList>
            <person name="Lien S."/>
            <person name="Martinez P."/>
        </authorList>
    </citation>
    <scope>NUCLEOTIDE SEQUENCE [LARGE SCALE GENOMIC DNA]</scope>
</reference>
<sequence>MTVSSDVASRHMTHISPHVCQLFTRLISRPLAIGACKLESVLSFQIFCPTMMLLSMKASHVSTSRFLDTAGSSSATTFSSGSSGSTAVVSTSVAGILIPRKQTPTPSSSSTPAATAAPCEVSKGPTGAEVQPCSTRVVMNHCLIAIASLAVLATIFMISTIILCTKLSSRKYKVKRPPQSTEMMCISALLPERNYNYSRQRNPVANGVLVIPSGGDSDEDGGDNLTLSSFLPENDRFV</sequence>
<keyword evidence="2" id="KW-0812">Transmembrane</keyword>
<evidence type="ECO:0008006" key="5">
    <source>
        <dbReference type="Google" id="ProtNLM"/>
    </source>
</evidence>
<dbReference type="Pfam" id="PF05399">
    <property type="entry name" value="EVI2A"/>
    <property type="match status" value="1"/>
</dbReference>
<dbReference type="GO" id="GO:0005886">
    <property type="term" value="C:plasma membrane"/>
    <property type="evidence" value="ECO:0007669"/>
    <property type="project" value="TreeGrafter"/>
</dbReference>
<evidence type="ECO:0000313" key="3">
    <source>
        <dbReference type="Ensembl" id="ENSSMAP00000059514.1"/>
    </source>
</evidence>
<dbReference type="AlphaFoldDB" id="A0A8D3DJ05"/>
<accession>A0A8D3DJ05</accession>
<feature type="region of interest" description="Disordered" evidence="1">
    <location>
        <begin position="100"/>
        <end position="125"/>
    </location>
</feature>
<dbReference type="GO" id="GO:0050901">
    <property type="term" value="P:leukocyte tethering or rolling"/>
    <property type="evidence" value="ECO:0007669"/>
    <property type="project" value="TreeGrafter"/>
</dbReference>
<feature type="region of interest" description="Disordered" evidence="1">
    <location>
        <begin position="213"/>
        <end position="238"/>
    </location>
</feature>
<proteinExistence type="predicted"/>
<dbReference type="Proteomes" id="UP000694558">
    <property type="component" value="Chromosome 16"/>
</dbReference>
<feature type="transmembrane region" description="Helical" evidence="2">
    <location>
        <begin position="143"/>
        <end position="165"/>
    </location>
</feature>
<reference evidence="3" key="2">
    <citation type="submission" date="2025-08" db="UniProtKB">
        <authorList>
            <consortium name="Ensembl"/>
        </authorList>
    </citation>
    <scope>IDENTIFICATION</scope>
</reference>
<dbReference type="PANTHER" id="PTHR17384:SF7">
    <property type="entry name" value="P-SELECTIN GLYCOPROTEIN LIGAND 1"/>
    <property type="match status" value="1"/>
</dbReference>
<feature type="compositionally biased region" description="Low complexity" evidence="1">
    <location>
        <begin position="103"/>
        <end position="118"/>
    </location>
</feature>
<dbReference type="Ensembl" id="ENSSMAT00000048000.1">
    <property type="protein sequence ID" value="ENSSMAP00000059514.1"/>
    <property type="gene ID" value="ENSSMAG00000034540.1"/>
</dbReference>
<dbReference type="GeneTree" id="ENSGT00940000170719"/>
<dbReference type="InterPro" id="IPR008608">
    <property type="entry name" value="Ectropic_vir_integratn_site_2A"/>
</dbReference>
<evidence type="ECO:0000256" key="1">
    <source>
        <dbReference type="SAM" id="MobiDB-lite"/>
    </source>
</evidence>
<organism evidence="3 4">
    <name type="scientific">Scophthalmus maximus</name>
    <name type="common">Turbot</name>
    <name type="synonym">Psetta maxima</name>
    <dbReference type="NCBI Taxonomy" id="52904"/>
    <lineage>
        <taxon>Eukaryota</taxon>
        <taxon>Metazoa</taxon>
        <taxon>Chordata</taxon>
        <taxon>Craniata</taxon>
        <taxon>Vertebrata</taxon>
        <taxon>Euteleostomi</taxon>
        <taxon>Actinopterygii</taxon>
        <taxon>Neopterygii</taxon>
        <taxon>Teleostei</taxon>
        <taxon>Neoteleostei</taxon>
        <taxon>Acanthomorphata</taxon>
        <taxon>Carangaria</taxon>
        <taxon>Pleuronectiformes</taxon>
        <taxon>Pleuronectoidei</taxon>
        <taxon>Scophthalmidae</taxon>
        <taxon>Scophthalmus</taxon>
    </lineage>
</organism>
<evidence type="ECO:0000313" key="4">
    <source>
        <dbReference type="Proteomes" id="UP000694558"/>
    </source>
</evidence>
<keyword evidence="2" id="KW-1133">Transmembrane helix</keyword>